<dbReference type="Proteomes" id="UP000397656">
    <property type="component" value="Chromosome 1"/>
</dbReference>
<dbReference type="EMBL" id="CP062803">
    <property type="protein sequence ID" value="QOT77224.1"/>
    <property type="molecule type" value="Genomic_DNA"/>
</dbReference>
<dbReference type="AlphaFoldDB" id="A0A643FPL6"/>
<organism evidence="3 4">
    <name type="scientific">Cupriavidus basilensis</name>
    <dbReference type="NCBI Taxonomy" id="68895"/>
    <lineage>
        <taxon>Bacteria</taxon>
        <taxon>Pseudomonadati</taxon>
        <taxon>Pseudomonadota</taxon>
        <taxon>Betaproteobacteria</taxon>
        <taxon>Burkholderiales</taxon>
        <taxon>Burkholderiaceae</taxon>
        <taxon>Cupriavidus</taxon>
    </lineage>
</organism>
<feature type="domain" description="BD-FAE-like" evidence="2">
    <location>
        <begin position="52"/>
        <end position="188"/>
    </location>
</feature>
<dbReference type="PROSITE" id="PS51257">
    <property type="entry name" value="PROKAR_LIPOPROTEIN"/>
    <property type="match status" value="1"/>
</dbReference>
<dbReference type="SUPFAM" id="SSF53474">
    <property type="entry name" value="alpha/beta-Hydrolases"/>
    <property type="match status" value="1"/>
</dbReference>
<keyword evidence="1 3" id="KW-0378">Hydrolase</keyword>
<gene>
    <name evidence="3" type="ORF">F7R26_003845</name>
</gene>
<dbReference type="Pfam" id="PF20434">
    <property type="entry name" value="BD-FAE"/>
    <property type="match status" value="1"/>
</dbReference>
<evidence type="ECO:0000256" key="1">
    <source>
        <dbReference type="ARBA" id="ARBA00022801"/>
    </source>
</evidence>
<proteinExistence type="predicted"/>
<dbReference type="Gene3D" id="3.40.50.1820">
    <property type="entry name" value="alpha/beta hydrolase"/>
    <property type="match status" value="1"/>
</dbReference>
<name>A0A643FPL6_9BURK</name>
<dbReference type="InterPro" id="IPR029058">
    <property type="entry name" value="AB_hydrolase_fold"/>
</dbReference>
<evidence type="ECO:0000313" key="4">
    <source>
        <dbReference type="Proteomes" id="UP000397656"/>
    </source>
</evidence>
<dbReference type="PANTHER" id="PTHR48081:SF33">
    <property type="entry name" value="KYNURENINE FORMAMIDASE"/>
    <property type="match status" value="1"/>
</dbReference>
<dbReference type="InterPro" id="IPR050300">
    <property type="entry name" value="GDXG_lipolytic_enzyme"/>
</dbReference>
<reference evidence="3 4" key="1">
    <citation type="submission" date="2020-10" db="EMBL/GenBank/DDBJ databases">
        <title>Complete genome sequence of Cupriavidus basilensis CCUG 49340T.</title>
        <authorList>
            <person name="Salva-Serra F."/>
            <person name="Donoso R.A."/>
            <person name="Cho K.H."/>
            <person name="Yoo J.A."/>
            <person name="Lee K."/>
            <person name="Yoon S.-H."/>
            <person name="Perez-Pantoja D."/>
            <person name="Moore E.R.B."/>
        </authorList>
    </citation>
    <scope>NUCLEOTIDE SEQUENCE [LARGE SCALE GENOMIC DNA]</scope>
    <source>
        <strain evidence="4">CCUG 49340</strain>
    </source>
</reference>
<dbReference type="GeneID" id="98400022"/>
<dbReference type="GO" id="GO:0016787">
    <property type="term" value="F:hydrolase activity"/>
    <property type="evidence" value="ECO:0007669"/>
    <property type="project" value="UniProtKB-KW"/>
</dbReference>
<evidence type="ECO:0000313" key="3">
    <source>
        <dbReference type="EMBL" id="QOT77224.1"/>
    </source>
</evidence>
<dbReference type="RefSeq" id="WP_150988651.1">
    <property type="nucleotide sequence ID" value="NZ_CP062803.1"/>
</dbReference>
<dbReference type="InterPro" id="IPR049492">
    <property type="entry name" value="BD-FAE-like_dom"/>
</dbReference>
<dbReference type="PANTHER" id="PTHR48081">
    <property type="entry name" value="AB HYDROLASE SUPERFAMILY PROTEIN C4A8.06C"/>
    <property type="match status" value="1"/>
</dbReference>
<accession>A0A643FPL6</accession>
<protein>
    <submittedName>
        <fullName evidence="3">Alpha/beta hydrolase</fullName>
    </submittedName>
</protein>
<evidence type="ECO:0000259" key="2">
    <source>
        <dbReference type="Pfam" id="PF20434"/>
    </source>
</evidence>
<sequence length="294" mass="32023">MPRPRFLPLLLALPLVGLGACSTADVLNGLTQSKAYALSANVPYGDGERARLDIYAPRQPVCPGQAPVVVFFYGGTWNSGEKADYAFVAAALAAHGILTVIPDYRLYPEVSYPDFLVDNARAVAWTRREIASYGGDPQRLFLMGHSAGGYNAAMLALDARWLGRFDMSPALLRGWIGLAGAYDFLPIENRQAQPVFHHPDYPPGSQPIDYADARSPAAFIGVDDGDRLIDPLRNSAQMAARLEQRGVPVRFRSYARLSHTLLIGVFADPLHWLAPVRDDVAGFILQRAGCVSTP</sequence>